<evidence type="ECO:0000256" key="3">
    <source>
        <dbReference type="ARBA" id="ARBA00022840"/>
    </source>
</evidence>
<evidence type="ECO:0000313" key="5">
    <source>
        <dbReference type="EMBL" id="TCK51912.1"/>
    </source>
</evidence>
<dbReference type="CDD" id="cd03255">
    <property type="entry name" value="ABC_MJ0796_LolCDE_FtsE"/>
    <property type="match status" value="1"/>
</dbReference>
<dbReference type="InterPro" id="IPR003439">
    <property type="entry name" value="ABC_transporter-like_ATP-bd"/>
</dbReference>
<keyword evidence="2" id="KW-0547">Nucleotide-binding</keyword>
<organism evidence="5 6">
    <name type="scientific">Celerinatantimonas diazotrophica</name>
    <dbReference type="NCBI Taxonomy" id="412034"/>
    <lineage>
        <taxon>Bacteria</taxon>
        <taxon>Pseudomonadati</taxon>
        <taxon>Pseudomonadota</taxon>
        <taxon>Gammaproteobacteria</taxon>
        <taxon>Celerinatantimonadaceae</taxon>
        <taxon>Celerinatantimonas</taxon>
    </lineage>
</organism>
<dbReference type="InterPro" id="IPR017871">
    <property type="entry name" value="ABC_transporter-like_CS"/>
</dbReference>
<dbReference type="PROSITE" id="PS00211">
    <property type="entry name" value="ABC_TRANSPORTER_1"/>
    <property type="match status" value="1"/>
</dbReference>
<gene>
    <name evidence="5" type="ORF">EV690_1999</name>
</gene>
<dbReference type="GO" id="GO:0005886">
    <property type="term" value="C:plasma membrane"/>
    <property type="evidence" value="ECO:0007669"/>
    <property type="project" value="TreeGrafter"/>
</dbReference>
<dbReference type="Proteomes" id="UP000295565">
    <property type="component" value="Unassembled WGS sequence"/>
</dbReference>
<dbReference type="PANTHER" id="PTHR24220">
    <property type="entry name" value="IMPORT ATP-BINDING PROTEIN"/>
    <property type="match status" value="1"/>
</dbReference>
<dbReference type="PROSITE" id="PS50893">
    <property type="entry name" value="ABC_TRANSPORTER_2"/>
    <property type="match status" value="1"/>
</dbReference>
<evidence type="ECO:0000259" key="4">
    <source>
        <dbReference type="PROSITE" id="PS50893"/>
    </source>
</evidence>
<evidence type="ECO:0000256" key="2">
    <source>
        <dbReference type="ARBA" id="ARBA00022741"/>
    </source>
</evidence>
<dbReference type="InterPro" id="IPR015854">
    <property type="entry name" value="ABC_transpr_LolD-like"/>
</dbReference>
<dbReference type="GO" id="GO:0016887">
    <property type="term" value="F:ATP hydrolysis activity"/>
    <property type="evidence" value="ECO:0007669"/>
    <property type="project" value="InterPro"/>
</dbReference>
<dbReference type="InterPro" id="IPR027417">
    <property type="entry name" value="P-loop_NTPase"/>
</dbReference>
<sequence>MNQTTILRIENLSKSMKDGQGVPFQLYQQVNLSVKKGQSVALTGPSGSGKSSLLAMIAGLEPFDEGTIELFGQSLGQLADEKLCQLRAQHLGFVFQSFMLIPGFSASDNLQMASFIQGSSLSFTQSCQALDEVGLADKANIDIAHLSGGEQQRVALARALVNRPQLLLADEPTGNLDPTTGTRISDLMFRMNQEHQIGLVLATHDVTLAQRCDHIYVIEDGALHERA</sequence>
<dbReference type="SMART" id="SM00382">
    <property type="entry name" value="AAA"/>
    <property type="match status" value="1"/>
</dbReference>
<name>A0A4R1JLI2_9GAMM</name>
<dbReference type="Gene3D" id="3.40.50.300">
    <property type="entry name" value="P-loop containing nucleotide triphosphate hydrolases"/>
    <property type="match status" value="1"/>
</dbReference>
<dbReference type="OrthoDB" id="9801477at2"/>
<dbReference type="Pfam" id="PF00005">
    <property type="entry name" value="ABC_tran"/>
    <property type="match status" value="1"/>
</dbReference>
<dbReference type="InterPro" id="IPR017911">
    <property type="entry name" value="MacB-like_ATP-bd"/>
</dbReference>
<protein>
    <submittedName>
        <fullName evidence="5">Putative ABC transport system ATP-binding protein</fullName>
    </submittedName>
</protein>
<dbReference type="GO" id="GO:0005524">
    <property type="term" value="F:ATP binding"/>
    <property type="evidence" value="ECO:0007669"/>
    <property type="project" value="UniProtKB-KW"/>
</dbReference>
<dbReference type="RefSeq" id="WP_131912824.1">
    <property type="nucleotide sequence ID" value="NZ_OU594967.1"/>
</dbReference>
<accession>A0A4R1JLI2</accession>
<dbReference type="InterPro" id="IPR003593">
    <property type="entry name" value="AAA+_ATPase"/>
</dbReference>
<evidence type="ECO:0000313" key="6">
    <source>
        <dbReference type="Proteomes" id="UP000295565"/>
    </source>
</evidence>
<dbReference type="SUPFAM" id="SSF52540">
    <property type="entry name" value="P-loop containing nucleoside triphosphate hydrolases"/>
    <property type="match status" value="1"/>
</dbReference>
<keyword evidence="1" id="KW-0813">Transport</keyword>
<dbReference type="GO" id="GO:0022857">
    <property type="term" value="F:transmembrane transporter activity"/>
    <property type="evidence" value="ECO:0007669"/>
    <property type="project" value="TreeGrafter"/>
</dbReference>
<dbReference type="PANTHER" id="PTHR24220:SF659">
    <property type="entry name" value="TRANSPORTER, PUTATIVE-RELATED"/>
    <property type="match status" value="1"/>
</dbReference>
<feature type="domain" description="ABC transporter" evidence="4">
    <location>
        <begin position="7"/>
        <end position="227"/>
    </location>
</feature>
<comment type="caution">
    <text evidence="5">The sequence shown here is derived from an EMBL/GenBank/DDBJ whole genome shotgun (WGS) entry which is preliminary data.</text>
</comment>
<reference evidence="5 6" key="1">
    <citation type="submission" date="2019-03" db="EMBL/GenBank/DDBJ databases">
        <title>Genomic Encyclopedia of Type Strains, Phase IV (KMG-IV): sequencing the most valuable type-strain genomes for metagenomic binning, comparative biology and taxonomic classification.</title>
        <authorList>
            <person name="Goeker M."/>
        </authorList>
    </citation>
    <scope>NUCLEOTIDE SEQUENCE [LARGE SCALE GENOMIC DNA]</scope>
    <source>
        <strain evidence="5 6">DSM 18577</strain>
    </source>
</reference>
<keyword evidence="3 5" id="KW-0067">ATP-binding</keyword>
<proteinExistence type="predicted"/>
<dbReference type="AlphaFoldDB" id="A0A4R1JLI2"/>
<keyword evidence="6" id="KW-1185">Reference proteome</keyword>
<dbReference type="EMBL" id="SMGD01000013">
    <property type="protein sequence ID" value="TCK51912.1"/>
    <property type="molecule type" value="Genomic_DNA"/>
</dbReference>
<evidence type="ECO:0000256" key="1">
    <source>
        <dbReference type="ARBA" id="ARBA00022448"/>
    </source>
</evidence>